<protein>
    <recommendedName>
        <fullName evidence="11">4Fe-4S Mo/W bis-MGD-type domain-containing protein</fullName>
    </recommendedName>
</protein>
<evidence type="ECO:0000256" key="1">
    <source>
        <dbReference type="ARBA" id="ARBA00001942"/>
    </source>
</evidence>
<dbReference type="InterPro" id="IPR006656">
    <property type="entry name" value="Mopterin_OxRdtase"/>
</dbReference>
<reference evidence="12 13" key="1">
    <citation type="submission" date="2020-01" db="EMBL/GenBank/DDBJ databases">
        <title>Dynamics of blaIMP-6 dissemination in carbapenem resistant Enterobacteriacea isolated from regional surveillance in Osaka, Japan.</title>
        <authorList>
            <person name="Abe R."/>
            <person name="Akeda Y."/>
            <person name="Sugawara Y."/>
            <person name="Yamamoto N."/>
            <person name="Tomono K."/>
            <person name="Takeuchi D."/>
            <person name="Kawahara R."/>
            <person name="Hamada S."/>
        </authorList>
    </citation>
    <scope>NUCLEOTIDE SEQUENCE [LARGE SCALE GENOMIC DNA]</scope>
    <source>
        <strain evidence="12 13">E300</strain>
    </source>
</reference>
<evidence type="ECO:0000256" key="2">
    <source>
        <dbReference type="ARBA" id="ARBA00001966"/>
    </source>
</evidence>
<dbReference type="Gene3D" id="2.20.25.90">
    <property type="entry name" value="ADC-like domains"/>
    <property type="match status" value="1"/>
</dbReference>
<dbReference type="GO" id="GO:0030151">
    <property type="term" value="F:molybdenum ion binding"/>
    <property type="evidence" value="ECO:0007669"/>
    <property type="project" value="TreeGrafter"/>
</dbReference>
<dbReference type="GO" id="GO:0051539">
    <property type="term" value="F:4 iron, 4 sulfur cluster binding"/>
    <property type="evidence" value="ECO:0007669"/>
    <property type="project" value="UniProtKB-KW"/>
</dbReference>
<comment type="subcellular location">
    <subcellularLocation>
        <location evidence="3">Cell envelope</location>
    </subcellularLocation>
</comment>
<dbReference type="Pfam" id="PF00384">
    <property type="entry name" value="Molybdopterin"/>
    <property type="match status" value="1"/>
</dbReference>
<dbReference type="PROSITE" id="PS51669">
    <property type="entry name" value="4FE4S_MOW_BIS_MGD"/>
    <property type="match status" value="1"/>
</dbReference>
<keyword evidence="6" id="KW-0500">Molybdenum</keyword>
<name>A0A8S0FVI7_ECOLX</name>
<evidence type="ECO:0000256" key="3">
    <source>
        <dbReference type="ARBA" id="ARBA00004196"/>
    </source>
</evidence>
<dbReference type="Gene3D" id="3.40.50.740">
    <property type="match status" value="1"/>
</dbReference>
<evidence type="ECO:0000256" key="9">
    <source>
        <dbReference type="ARBA" id="ARBA00023004"/>
    </source>
</evidence>
<dbReference type="AlphaFoldDB" id="A0A8S0FVI7"/>
<proteinExistence type="inferred from homology"/>
<organism evidence="12 13">
    <name type="scientific">Escherichia coli</name>
    <dbReference type="NCBI Taxonomy" id="562"/>
    <lineage>
        <taxon>Bacteria</taxon>
        <taxon>Pseudomonadati</taxon>
        <taxon>Pseudomonadota</taxon>
        <taxon>Gammaproteobacteria</taxon>
        <taxon>Enterobacterales</taxon>
        <taxon>Enterobacteriaceae</taxon>
        <taxon>Escherichia</taxon>
    </lineage>
</organism>
<dbReference type="Proteomes" id="UP000467488">
    <property type="component" value="Chromosome"/>
</dbReference>
<evidence type="ECO:0000313" key="13">
    <source>
        <dbReference type="Proteomes" id="UP000467488"/>
    </source>
</evidence>
<comment type="cofactor">
    <cofactor evidence="1">
        <name>Mo-bis(molybdopterin guanine dinucleotide)</name>
        <dbReference type="ChEBI" id="CHEBI:60539"/>
    </cofactor>
</comment>
<evidence type="ECO:0000256" key="4">
    <source>
        <dbReference type="ARBA" id="ARBA00010312"/>
    </source>
</evidence>
<accession>A0A8S0FVI7</accession>
<feature type="domain" description="4Fe-4S Mo/W bis-MGD-type" evidence="11">
    <location>
        <begin position="20"/>
        <end position="83"/>
    </location>
</feature>
<evidence type="ECO:0000256" key="6">
    <source>
        <dbReference type="ARBA" id="ARBA00022505"/>
    </source>
</evidence>
<keyword evidence="10" id="KW-0411">Iron-sulfur</keyword>
<dbReference type="InterPro" id="IPR027467">
    <property type="entry name" value="MopterinOxRdtase_cofactor_BS"/>
</dbReference>
<evidence type="ECO:0000256" key="7">
    <source>
        <dbReference type="ARBA" id="ARBA00022723"/>
    </source>
</evidence>
<dbReference type="PROSITE" id="PS00551">
    <property type="entry name" value="MOLYBDOPTERIN_PROK_1"/>
    <property type="match status" value="1"/>
</dbReference>
<evidence type="ECO:0000256" key="5">
    <source>
        <dbReference type="ARBA" id="ARBA00022485"/>
    </source>
</evidence>
<dbReference type="GO" id="GO:0009055">
    <property type="term" value="F:electron transfer activity"/>
    <property type="evidence" value="ECO:0007669"/>
    <property type="project" value="TreeGrafter"/>
</dbReference>
<keyword evidence="7" id="KW-0479">Metal-binding</keyword>
<dbReference type="InterPro" id="IPR006963">
    <property type="entry name" value="Mopterin_OxRdtase_4Fe-4S_dom"/>
</dbReference>
<keyword evidence="5" id="KW-0004">4Fe-4S</keyword>
<dbReference type="SUPFAM" id="SSF53706">
    <property type="entry name" value="Formate dehydrogenase/DMSO reductase, domains 1-3"/>
    <property type="match status" value="1"/>
</dbReference>
<comment type="similarity">
    <text evidence="4">Belongs to the prokaryotic molybdopterin-containing oxidoreductase family.</text>
</comment>
<keyword evidence="9" id="KW-0408">Iron</keyword>
<dbReference type="SMART" id="SM00926">
    <property type="entry name" value="Molybdop_Fe4S4"/>
    <property type="match status" value="1"/>
</dbReference>
<evidence type="ECO:0000313" key="12">
    <source>
        <dbReference type="EMBL" id="BBU83899.1"/>
    </source>
</evidence>
<gene>
    <name evidence="12" type="ORF">EIMP300_52990</name>
</gene>
<dbReference type="Pfam" id="PF04879">
    <property type="entry name" value="Molybdop_Fe4S4"/>
    <property type="match status" value="1"/>
</dbReference>
<keyword evidence="8" id="KW-0560">Oxidoreductase</keyword>
<dbReference type="FunFam" id="3.30.200.210:FF:000003">
    <property type="entry name" value="Formate dehydrogenase-N subunit alpha"/>
    <property type="match status" value="1"/>
</dbReference>
<dbReference type="GO" id="GO:0016491">
    <property type="term" value="F:oxidoreductase activity"/>
    <property type="evidence" value="ECO:0007669"/>
    <property type="project" value="UniProtKB-KW"/>
</dbReference>
<comment type="cofactor">
    <cofactor evidence="2">
        <name>[4Fe-4S] cluster</name>
        <dbReference type="ChEBI" id="CHEBI:49883"/>
    </cofactor>
</comment>
<dbReference type="PANTHER" id="PTHR43598:SF7">
    <property type="entry name" value="FORMATE DEHYDROGENASE, NITRATE-INDUCIBLE, MAJOR SUBUNIT"/>
    <property type="match status" value="1"/>
</dbReference>
<dbReference type="GO" id="GO:0009061">
    <property type="term" value="P:anaerobic respiration"/>
    <property type="evidence" value="ECO:0007669"/>
    <property type="project" value="TreeGrafter"/>
</dbReference>
<dbReference type="PANTHER" id="PTHR43598">
    <property type="entry name" value="TUNGSTEN-CONTAINING FORMYLMETHANOFURAN DEHYDROGENASE 2 SUBUNIT B"/>
    <property type="match status" value="1"/>
</dbReference>
<dbReference type="EMBL" id="AP022360">
    <property type="protein sequence ID" value="BBU83899.1"/>
    <property type="molecule type" value="Genomic_DNA"/>
</dbReference>
<dbReference type="GO" id="GO:0030313">
    <property type="term" value="C:cell envelope"/>
    <property type="evidence" value="ECO:0007669"/>
    <property type="project" value="UniProtKB-SubCell"/>
</dbReference>
<evidence type="ECO:0000259" key="11">
    <source>
        <dbReference type="PROSITE" id="PS51669"/>
    </source>
</evidence>
<evidence type="ECO:0000256" key="10">
    <source>
        <dbReference type="ARBA" id="ARBA00023014"/>
    </source>
</evidence>
<sequence>MGFAPKQALAQARNYKLLRAKEIRNTCTYCSVGCGLLMYSLGDGAKNAREAIYHIEGDPDHPVSRGALCPKGAGLLDYVNSENRLRYPEYRAPGSDKWQRISWEEAFSRIAKLMKADRDANFIEKNEQGVTVNRWLSTGMLCASGASNETGMLTQKFARSLGIAAGGRQPGARLTRTNGSKSCSNIWSRCDDQPLGGYQKR</sequence>
<evidence type="ECO:0000256" key="8">
    <source>
        <dbReference type="ARBA" id="ARBA00023002"/>
    </source>
</evidence>